<feature type="binding site" evidence="9">
    <location>
        <position position="62"/>
    </location>
    <ligand>
        <name>Zn(2+)</name>
        <dbReference type="ChEBI" id="CHEBI:29105"/>
    </ligand>
</feature>
<dbReference type="HAMAP" id="MF_00067">
    <property type="entry name" value="GmhA"/>
    <property type="match status" value="1"/>
</dbReference>
<dbReference type="RefSeq" id="WP_146394083.1">
    <property type="nucleotide sequence ID" value="NZ_SJPK01000032.1"/>
</dbReference>
<accession>A0A5C5WMU3</accession>
<dbReference type="Proteomes" id="UP000318053">
    <property type="component" value="Unassembled WGS sequence"/>
</dbReference>
<dbReference type="InterPro" id="IPR004515">
    <property type="entry name" value="Phosphoheptose_Isoase"/>
</dbReference>
<evidence type="ECO:0000256" key="4">
    <source>
        <dbReference type="ARBA" id="ARBA00022490"/>
    </source>
</evidence>
<keyword evidence="7 9" id="KW-0413">Isomerase</keyword>
<dbReference type="InterPro" id="IPR014729">
    <property type="entry name" value="Rossmann-like_a/b/a_fold"/>
</dbReference>
<evidence type="ECO:0000256" key="6">
    <source>
        <dbReference type="ARBA" id="ARBA00022833"/>
    </source>
</evidence>
<dbReference type="EMBL" id="SJPK01000032">
    <property type="protein sequence ID" value="TWT52134.1"/>
    <property type="molecule type" value="Genomic_DNA"/>
</dbReference>
<dbReference type="GO" id="GO:0008270">
    <property type="term" value="F:zinc ion binding"/>
    <property type="evidence" value="ECO:0007669"/>
    <property type="project" value="UniProtKB-UniRule"/>
</dbReference>
<comment type="subcellular location">
    <subcellularLocation>
        <location evidence="2 9">Cytoplasm</location>
    </subcellularLocation>
</comment>
<comment type="similarity">
    <text evidence="3 9">Belongs to the SIS family. GmhA subfamily.</text>
</comment>
<feature type="binding site" evidence="9">
    <location>
        <position position="66"/>
    </location>
    <ligand>
        <name>Zn(2+)</name>
        <dbReference type="ChEBI" id="CHEBI:29105"/>
    </ligand>
</feature>
<keyword evidence="8 9" id="KW-0119">Carbohydrate metabolism</keyword>
<feature type="binding site" evidence="9">
    <location>
        <position position="126"/>
    </location>
    <ligand>
        <name>substrate</name>
    </ligand>
</feature>
<comment type="caution">
    <text evidence="11">The sequence shown here is derived from an EMBL/GenBank/DDBJ whole genome shotgun (WGS) entry which is preliminary data.</text>
</comment>
<keyword evidence="12" id="KW-1185">Reference proteome</keyword>
<evidence type="ECO:0000256" key="5">
    <source>
        <dbReference type="ARBA" id="ARBA00022723"/>
    </source>
</evidence>
<feature type="binding site" evidence="9">
    <location>
        <position position="173"/>
    </location>
    <ligand>
        <name>Zn(2+)</name>
        <dbReference type="ChEBI" id="CHEBI:29105"/>
    </ligand>
</feature>
<comment type="pathway">
    <text evidence="9">Carbohydrate biosynthesis; D-glycero-D-manno-heptose 7-phosphate biosynthesis; D-glycero-alpha-D-manno-heptose 7-phosphate and D-glycero-beta-D-manno-heptose 7-phosphate from sedoheptulose 7-phosphate: step 1/1.</text>
</comment>
<dbReference type="Pfam" id="PF01467">
    <property type="entry name" value="CTP_transf_like"/>
    <property type="match status" value="1"/>
</dbReference>
<evidence type="ECO:0000256" key="1">
    <source>
        <dbReference type="ARBA" id="ARBA00000348"/>
    </source>
</evidence>
<dbReference type="SUPFAM" id="SSF52374">
    <property type="entry name" value="Nucleotidylyl transferase"/>
    <property type="match status" value="1"/>
</dbReference>
<dbReference type="Gene3D" id="3.40.50.620">
    <property type="entry name" value="HUPs"/>
    <property type="match status" value="1"/>
</dbReference>
<comment type="catalytic activity">
    <reaction evidence="1 9">
        <text>2 D-sedoheptulose 7-phosphate = D-glycero-alpha-D-manno-heptose 7-phosphate + D-glycero-beta-D-manno-heptose 7-phosphate</text>
        <dbReference type="Rhea" id="RHEA:27489"/>
        <dbReference type="ChEBI" id="CHEBI:57483"/>
        <dbReference type="ChEBI" id="CHEBI:60203"/>
        <dbReference type="ChEBI" id="CHEBI:60204"/>
        <dbReference type="EC" id="5.3.1.28"/>
    </reaction>
</comment>
<dbReference type="InterPro" id="IPR050099">
    <property type="entry name" value="SIS_GmhA/DiaA_subfam"/>
</dbReference>
<dbReference type="UniPathway" id="UPA00041">
    <property type="reaction ID" value="UER00436"/>
</dbReference>
<dbReference type="CDD" id="cd05006">
    <property type="entry name" value="SIS_GmhA"/>
    <property type="match status" value="1"/>
</dbReference>
<dbReference type="GO" id="GO:0005737">
    <property type="term" value="C:cytoplasm"/>
    <property type="evidence" value="ECO:0007669"/>
    <property type="project" value="UniProtKB-SubCell"/>
</dbReference>
<comment type="cofactor">
    <cofactor evidence="9">
        <name>Zn(2+)</name>
        <dbReference type="ChEBI" id="CHEBI:29105"/>
    </cofactor>
    <text evidence="9">Binds 1 zinc ion per subunit.</text>
</comment>
<dbReference type="Gene3D" id="3.40.50.10490">
    <property type="entry name" value="Glucose-6-phosphate isomerase like protein, domain 1"/>
    <property type="match status" value="1"/>
</dbReference>
<feature type="domain" description="SIS" evidence="10">
    <location>
        <begin position="38"/>
        <end position="193"/>
    </location>
</feature>
<evidence type="ECO:0000259" key="10">
    <source>
        <dbReference type="PROSITE" id="PS51464"/>
    </source>
</evidence>
<evidence type="ECO:0000256" key="2">
    <source>
        <dbReference type="ARBA" id="ARBA00004496"/>
    </source>
</evidence>
<proteinExistence type="inferred from homology"/>
<feature type="binding site" evidence="9">
    <location>
        <begin position="121"/>
        <end position="123"/>
    </location>
    <ligand>
        <name>substrate</name>
    </ligand>
</feature>
<evidence type="ECO:0000313" key="11">
    <source>
        <dbReference type="EMBL" id="TWT52134.1"/>
    </source>
</evidence>
<name>A0A5C5WMU3_9BACT</name>
<keyword evidence="6 9" id="KW-0862">Zinc</keyword>
<dbReference type="GO" id="GO:0005975">
    <property type="term" value="P:carbohydrate metabolic process"/>
    <property type="evidence" value="ECO:0007669"/>
    <property type="project" value="UniProtKB-UniRule"/>
</dbReference>
<evidence type="ECO:0000313" key="12">
    <source>
        <dbReference type="Proteomes" id="UP000318053"/>
    </source>
</evidence>
<dbReference type="InterPro" id="IPR004821">
    <property type="entry name" value="Cyt_trans-like"/>
</dbReference>
<dbReference type="Pfam" id="PF13580">
    <property type="entry name" value="SIS_2"/>
    <property type="match status" value="1"/>
</dbReference>
<dbReference type="AlphaFoldDB" id="A0A5C5WMU3"/>
<dbReference type="PANTHER" id="PTHR30390">
    <property type="entry name" value="SEDOHEPTULOSE 7-PHOSPHATE ISOMERASE / DNAA INITIATOR-ASSOCIATING FACTOR FOR REPLICATION INITIATION"/>
    <property type="match status" value="1"/>
</dbReference>
<dbReference type="GO" id="GO:0097367">
    <property type="term" value="F:carbohydrate derivative binding"/>
    <property type="evidence" value="ECO:0007669"/>
    <property type="project" value="InterPro"/>
</dbReference>
<dbReference type="EC" id="5.3.1.28" evidence="9"/>
<evidence type="ECO:0000256" key="9">
    <source>
        <dbReference type="HAMAP-Rule" id="MF_00067"/>
    </source>
</evidence>
<comment type="miscellaneous">
    <text evidence="9">The reaction produces a racemic mixture of D-glycero-alpha-D-manno-heptose 7-phosphate and D-glycero-beta-D-manno-heptose 7-phosphate.</text>
</comment>
<dbReference type="GO" id="GO:2001061">
    <property type="term" value="P:D-glycero-D-manno-heptose 7-phosphate biosynthetic process"/>
    <property type="evidence" value="ECO:0007669"/>
    <property type="project" value="UniProtKB-UniPathway"/>
</dbReference>
<dbReference type="GO" id="GO:0008968">
    <property type="term" value="F:D-sedoheptulose 7-phosphate isomerase activity"/>
    <property type="evidence" value="ECO:0007669"/>
    <property type="project" value="UniProtKB-UniRule"/>
</dbReference>
<feature type="binding site" evidence="9">
    <location>
        <position position="181"/>
    </location>
    <ligand>
        <name>Zn(2+)</name>
        <dbReference type="ChEBI" id="CHEBI:29105"/>
    </ligand>
</feature>
<dbReference type="InterPro" id="IPR001347">
    <property type="entry name" value="SIS_dom"/>
</dbReference>
<evidence type="ECO:0000256" key="7">
    <source>
        <dbReference type="ARBA" id="ARBA00023235"/>
    </source>
</evidence>
<evidence type="ECO:0000256" key="3">
    <source>
        <dbReference type="ARBA" id="ARBA00009894"/>
    </source>
</evidence>
<dbReference type="OrthoDB" id="9802794at2"/>
<protein>
    <recommendedName>
        <fullName evidence="9">Phosphoheptose isomerase</fullName>
        <ecNumber evidence="9">5.3.1.28</ecNumber>
    </recommendedName>
    <alternativeName>
        <fullName evidence="9">Sedoheptulose 7-phosphate isomerase</fullName>
    </alternativeName>
</protein>
<dbReference type="SUPFAM" id="SSF53697">
    <property type="entry name" value="SIS domain"/>
    <property type="match status" value="1"/>
</dbReference>
<organism evidence="11 12">
    <name type="scientific">Allorhodopirellula solitaria</name>
    <dbReference type="NCBI Taxonomy" id="2527987"/>
    <lineage>
        <taxon>Bacteria</taxon>
        <taxon>Pseudomonadati</taxon>
        <taxon>Planctomycetota</taxon>
        <taxon>Planctomycetia</taxon>
        <taxon>Pirellulales</taxon>
        <taxon>Pirellulaceae</taxon>
        <taxon>Allorhodopirellula</taxon>
    </lineage>
</organism>
<feature type="binding site" evidence="9">
    <location>
        <position position="173"/>
    </location>
    <ligand>
        <name>substrate</name>
    </ligand>
</feature>
<dbReference type="InterPro" id="IPR035461">
    <property type="entry name" value="GmhA/DiaA"/>
</dbReference>
<feature type="binding site" evidence="9">
    <location>
        <position position="66"/>
    </location>
    <ligand>
        <name>substrate</name>
    </ligand>
</feature>
<feature type="binding site" evidence="9">
    <location>
        <begin position="53"/>
        <end position="55"/>
    </location>
    <ligand>
        <name>substrate</name>
    </ligand>
</feature>
<reference evidence="11 12" key="1">
    <citation type="submission" date="2019-02" db="EMBL/GenBank/DDBJ databases">
        <title>Deep-cultivation of Planctomycetes and their phenomic and genomic characterization uncovers novel biology.</title>
        <authorList>
            <person name="Wiegand S."/>
            <person name="Jogler M."/>
            <person name="Boedeker C."/>
            <person name="Pinto D."/>
            <person name="Vollmers J."/>
            <person name="Rivas-Marin E."/>
            <person name="Kohn T."/>
            <person name="Peeters S.H."/>
            <person name="Heuer A."/>
            <person name="Rast P."/>
            <person name="Oberbeckmann S."/>
            <person name="Bunk B."/>
            <person name="Jeske O."/>
            <person name="Meyerdierks A."/>
            <person name="Storesund J.E."/>
            <person name="Kallscheuer N."/>
            <person name="Luecker S."/>
            <person name="Lage O.M."/>
            <person name="Pohl T."/>
            <person name="Merkel B.J."/>
            <person name="Hornburger P."/>
            <person name="Mueller R.-W."/>
            <person name="Bruemmer F."/>
            <person name="Labrenz M."/>
            <person name="Spormann A.M."/>
            <person name="Op Den Camp H."/>
            <person name="Overmann J."/>
            <person name="Amann R."/>
            <person name="Jetten M.S.M."/>
            <person name="Mascher T."/>
            <person name="Medema M.H."/>
            <person name="Devos D.P."/>
            <person name="Kaster A.-K."/>
            <person name="Ovreas L."/>
            <person name="Rohde M."/>
            <person name="Galperin M.Y."/>
            <person name="Jogler C."/>
        </authorList>
    </citation>
    <scope>NUCLEOTIDE SEQUENCE [LARGE SCALE GENOMIC DNA]</scope>
    <source>
        <strain evidence="11 12">CA85</strain>
    </source>
</reference>
<evidence type="ECO:0000256" key="8">
    <source>
        <dbReference type="ARBA" id="ARBA00023277"/>
    </source>
</evidence>
<dbReference type="InterPro" id="IPR046348">
    <property type="entry name" value="SIS_dom_sf"/>
</dbReference>
<dbReference type="NCBIfam" id="TIGR00125">
    <property type="entry name" value="cyt_tran_rel"/>
    <property type="match status" value="1"/>
</dbReference>
<keyword evidence="5 9" id="KW-0479">Metal-binding</keyword>
<feature type="binding site" evidence="9">
    <location>
        <begin position="95"/>
        <end position="96"/>
    </location>
    <ligand>
        <name>substrate</name>
    </ligand>
</feature>
<comment type="function">
    <text evidence="9">Catalyzes the isomerization of sedoheptulose 7-phosphate in D-glycero-D-manno-heptose 7-phosphate.</text>
</comment>
<keyword evidence="4 9" id="KW-0963">Cytoplasm</keyword>
<sequence>MPSELSPNFRDYMQRGMDLRHSFSPPLLDLIDAAGRAVTRSLAMGGRVYFFGNGGSAADAQHLAAELSGRFKTERRPLPGLALTTDSSAVTAIANDYGYESVFERQLRAFAQPCDIAIGISTSGNSPNVVRGLEAAGEMGLATMAWTAQAGGRCAEIADIAIRVPSTSTELVQEIHAAIGHYICHRVDDVFTDRADSIPVLREVTGKAVSMSELLALREFWREAGVRMVWTNGCFDLLHAGHLQSLQYAREAGDVLVVGLNTDASIATLKGPSRPINRQENRVSVLAGLDAVSYVVLMDELDPCSTLDQLRPDFHCKGADYRDVPDAKIPEKAIVERHGGKVIYAPLAAGLSTTAIAEQLAEGQCSSV</sequence>
<dbReference type="PROSITE" id="PS51464">
    <property type="entry name" value="SIS"/>
    <property type="match status" value="1"/>
</dbReference>
<gene>
    <name evidence="11" type="primary">gmhA1</name>
    <name evidence="9" type="synonym">gmhA</name>
    <name evidence="11" type="ORF">CA85_51020</name>
</gene>